<evidence type="ECO:0000256" key="1">
    <source>
        <dbReference type="ARBA" id="ARBA00004613"/>
    </source>
</evidence>
<dbReference type="GeneID" id="97141562"/>
<feature type="domain" description="Phospholipase A2-like central" evidence="4">
    <location>
        <begin position="121"/>
        <end position="206"/>
    </location>
</feature>
<dbReference type="SMART" id="SM00085">
    <property type="entry name" value="PA2c"/>
    <property type="match status" value="1"/>
</dbReference>
<proteinExistence type="predicted"/>
<dbReference type="InterPro" id="IPR033113">
    <property type="entry name" value="PLA2_histidine"/>
</dbReference>
<evidence type="ECO:0000259" key="4">
    <source>
        <dbReference type="SMART" id="SM00085"/>
    </source>
</evidence>
<name>A0ABX8YFL5_ANETH</name>
<organism evidence="5 6">
    <name type="scientific">Aneurinibacillus thermoaerophilus</name>
    <dbReference type="NCBI Taxonomy" id="143495"/>
    <lineage>
        <taxon>Bacteria</taxon>
        <taxon>Bacillati</taxon>
        <taxon>Bacillota</taxon>
        <taxon>Bacilli</taxon>
        <taxon>Bacillales</taxon>
        <taxon>Paenibacillaceae</taxon>
        <taxon>Aneurinibacillus group</taxon>
        <taxon>Aneurinibacillus</taxon>
    </lineage>
</organism>
<dbReference type="Gene3D" id="1.20.90.10">
    <property type="entry name" value="Phospholipase A2 domain"/>
    <property type="match status" value="1"/>
</dbReference>
<accession>A0ABX8YFL5</accession>
<evidence type="ECO:0000256" key="2">
    <source>
        <dbReference type="ARBA" id="ARBA00022525"/>
    </source>
</evidence>
<keyword evidence="6" id="KW-1185">Reference proteome</keyword>
<dbReference type="Proteomes" id="UP000826616">
    <property type="component" value="Chromosome"/>
</dbReference>
<keyword evidence="2" id="KW-0964">Secreted</keyword>
<protein>
    <recommendedName>
        <fullName evidence="4">Phospholipase A2-like central domain-containing protein</fullName>
    </recommendedName>
</protein>
<dbReference type="PROSITE" id="PS00118">
    <property type="entry name" value="PA2_HIS"/>
    <property type="match status" value="1"/>
</dbReference>
<evidence type="ECO:0000256" key="3">
    <source>
        <dbReference type="SAM" id="Coils"/>
    </source>
</evidence>
<reference evidence="5 6" key="1">
    <citation type="submission" date="2021-08" db="EMBL/GenBank/DDBJ databases">
        <title>Complete genome sequence of the strain Aneurinibacillus thermoaerophilus CCM 8960.</title>
        <authorList>
            <person name="Musilova J."/>
            <person name="Kourilova X."/>
            <person name="Pernicova I."/>
            <person name="Bezdicek M."/>
            <person name="Lengerova M."/>
            <person name="Obruca S."/>
            <person name="Sedlar K."/>
        </authorList>
    </citation>
    <scope>NUCLEOTIDE SEQUENCE [LARGE SCALE GENOMIC DNA]</scope>
    <source>
        <strain evidence="5 6">CCM 8960</strain>
    </source>
</reference>
<keyword evidence="3" id="KW-0175">Coiled coil</keyword>
<evidence type="ECO:0000313" key="6">
    <source>
        <dbReference type="Proteomes" id="UP000826616"/>
    </source>
</evidence>
<dbReference type="InterPro" id="IPR036444">
    <property type="entry name" value="PLipase_A2_dom_sf"/>
</dbReference>
<gene>
    <name evidence="5" type="ORF">K3F53_09295</name>
</gene>
<sequence>MKQFVSDVQEQQLVEQAKKNKDFNILLKGLIKDNILLAKTTAFTLKKGETIVNVLEVKLGNIKVLFTESEVESVFGSKIEKKGDIIETTGYKVIDNQVSIVYNKQHTENEFQEIQEIMNEKINQIDSLDNKTELMDLPCIYGNYCGPKCGSGTPISPVDWCCKHHDDCYGNNGYFNCECDRKLIHCLAPYVYEGSEWAIIINAYFLKQYEYNCT</sequence>
<dbReference type="InterPro" id="IPR016090">
    <property type="entry name" value="PLA2-like_dom"/>
</dbReference>
<dbReference type="SUPFAM" id="SSF48619">
    <property type="entry name" value="Phospholipase A2, PLA2"/>
    <property type="match status" value="1"/>
</dbReference>
<dbReference type="EMBL" id="CP080764">
    <property type="protein sequence ID" value="QYY44336.1"/>
    <property type="molecule type" value="Genomic_DNA"/>
</dbReference>
<dbReference type="RefSeq" id="WP_057898848.1">
    <property type="nucleotide sequence ID" value="NZ_CP080764.1"/>
</dbReference>
<evidence type="ECO:0000313" key="5">
    <source>
        <dbReference type="EMBL" id="QYY44336.1"/>
    </source>
</evidence>
<comment type="subcellular location">
    <subcellularLocation>
        <location evidence="1">Secreted</location>
    </subcellularLocation>
</comment>
<feature type="coiled-coil region" evidence="3">
    <location>
        <begin position="104"/>
        <end position="131"/>
    </location>
</feature>